<sequence length="261" mass="29861">MRQRADGAGEQPPIRRRPRKTLLYNADDIARFPLHMTLLQTARPSSAPRETATASLAEQAYAFVKREIITMRLRPSEVLNEAELMVLTGIGRTPVHQALHRLVHEGMLTIMPRKGIMVRPVSLDDVLAIIDVRLVNESYCVELAARHAQQHDFDAMQALLDRSEICVAAHDIEGMMDIDREFHLAISAASRNPVLADILRGLHERSLRFWFISLSEPHHLEDVHEEHLELFRLLRERDGEGARQSVQKHIEAFRATLFNRI</sequence>
<dbReference type="InterPro" id="IPR008920">
    <property type="entry name" value="TF_FadR/GntR_C"/>
</dbReference>
<dbReference type="Pfam" id="PF07729">
    <property type="entry name" value="FCD"/>
    <property type="match status" value="1"/>
</dbReference>
<feature type="domain" description="HTH gntR-type" evidence="4">
    <location>
        <begin position="54"/>
        <end position="121"/>
    </location>
</feature>
<evidence type="ECO:0000313" key="6">
    <source>
        <dbReference type="Proteomes" id="UP000675121"/>
    </source>
</evidence>
<dbReference type="InterPro" id="IPR036388">
    <property type="entry name" value="WH-like_DNA-bd_sf"/>
</dbReference>
<dbReference type="SMART" id="SM00895">
    <property type="entry name" value="FCD"/>
    <property type="match status" value="1"/>
</dbReference>
<dbReference type="PANTHER" id="PTHR43537">
    <property type="entry name" value="TRANSCRIPTIONAL REGULATOR, GNTR FAMILY"/>
    <property type="match status" value="1"/>
</dbReference>
<evidence type="ECO:0000259" key="4">
    <source>
        <dbReference type="PROSITE" id="PS50949"/>
    </source>
</evidence>
<dbReference type="Gene3D" id="1.10.10.10">
    <property type="entry name" value="Winged helix-like DNA-binding domain superfamily/Winged helix DNA-binding domain"/>
    <property type="match status" value="1"/>
</dbReference>
<dbReference type="InterPro" id="IPR000524">
    <property type="entry name" value="Tscrpt_reg_HTH_GntR"/>
</dbReference>
<name>A0A9N8MND1_9BURK</name>
<proteinExistence type="predicted"/>
<dbReference type="EMBL" id="CAJNAS010000004">
    <property type="protein sequence ID" value="CAE6876558.1"/>
    <property type="molecule type" value="Genomic_DNA"/>
</dbReference>
<accession>A0A9N8MND1</accession>
<organism evidence="5 6">
    <name type="scientific">Paraburkholderia domus</name>
    <dbReference type="NCBI Taxonomy" id="2793075"/>
    <lineage>
        <taxon>Bacteria</taxon>
        <taxon>Pseudomonadati</taxon>
        <taxon>Pseudomonadota</taxon>
        <taxon>Betaproteobacteria</taxon>
        <taxon>Burkholderiales</taxon>
        <taxon>Burkholderiaceae</taxon>
        <taxon>Paraburkholderia</taxon>
    </lineage>
</organism>
<evidence type="ECO:0000313" key="5">
    <source>
        <dbReference type="EMBL" id="CAE6876558.1"/>
    </source>
</evidence>
<evidence type="ECO:0000256" key="2">
    <source>
        <dbReference type="ARBA" id="ARBA00023125"/>
    </source>
</evidence>
<dbReference type="Gene3D" id="1.20.120.530">
    <property type="entry name" value="GntR ligand-binding domain-like"/>
    <property type="match status" value="1"/>
</dbReference>
<dbReference type="PANTHER" id="PTHR43537:SF5">
    <property type="entry name" value="UXU OPERON TRANSCRIPTIONAL REGULATOR"/>
    <property type="match status" value="1"/>
</dbReference>
<comment type="caution">
    <text evidence="5">The sequence shown here is derived from an EMBL/GenBank/DDBJ whole genome shotgun (WGS) entry which is preliminary data.</text>
</comment>
<evidence type="ECO:0000256" key="3">
    <source>
        <dbReference type="ARBA" id="ARBA00023163"/>
    </source>
</evidence>
<dbReference type="AlphaFoldDB" id="A0A9N8MND1"/>
<dbReference type="SUPFAM" id="SSF46785">
    <property type="entry name" value="Winged helix' DNA-binding domain"/>
    <property type="match status" value="1"/>
</dbReference>
<dbReference type="PROSITE" id="PS50949">
    <property type="entry name" value="HTH_GNTR"/>
    <property type="match status" value="1"/>
</dbReference>
<reference evidence="5" key="1">
    <citation type="submission" date="2021-02" db="EMBL/GenBank/DDBJ databases">
        <authorList>
            <person name="Vanwijnsberghe S."/>
        </authorList>
    </citation>
    <scope>NUCLEOTIDE SEQUENCE</scope>
    <source>
        <strain evidence="5">R-70211</strain>
    </source>
</reference>
<dbReference type="SMART" id="SM00345">
    <property type="entry name" value="HTH_GNTR"/>
    <property type="match status" value="1"/>
</dbReference>
<keyword evidence="1" id="KW-0805">Transcription regulation</keyword>
<dbReference type="SUPFAM" id="SSF48008">
    <property type="entry name" value="GntR ligand-binding domain-like"/>
    <property type="match status" value="1"/>
</dbReference>
<dbReference type="GO" id="GO:0003700">
    <property type="term" value="F:DNA-binding transcription factor activity"/>
    <property type="evidence" value="ECO:0007669"/>
    <property type="project" value="InterPro"/>
</dbReference>
<gene>
    <name evidence="5" type="ORF">R70211_01769</name>
</gene>
<protein>
    <recommendedName>
        <fullName evidence="4">HTH gntR-type domain-containing protein</fullName>
    </recommendedName>
</protein>
<keyword evidence="6" id="KW-1185">Reference proteome</keyword>
<dbReference type="InterPro" id="IPR011711">
    <property type="entry name" value="GntR_C"/>
</dbReference>
<evidence type="ECO:0000256" key="1">
    <source>
        <dbReference type="ARBA" id="ARBA00023015"/>
    </source>
</evidence>
<keyword evidence="2" id="KW-0238">DNA-binding</keyword>
<dbReference type="InterPro" id="IPR036390">
    <property type="entry name" value="WH_DNA-bd_sf"/>
</dbReference>
<dbReference type="Pfam" id="PF00392">
    <property type="entry name" value="GntR"/>
    <property type="match status" value="1"/>
</dbReference>
<dbReference type="GO" id="GO:0003677">
    <property type="term" value="F:DNA binding"/>
    <property type="evidence" value="ECO:0007669"/>
    <property type="project" value="UniProtKB-KW"/>
</dbReference>
<keyword evidence="3" id="KW-0804">Transcription</keyword>
<dbReference type="Proteomes" id="UP000675121">
    <property type="component" value="Unassembled WGS sequence"/>
</dbReference>